<feature type="region of interest" description="Disordered" evidence="1">
    <location>
        <begin position="153"/>
        <end position="181"/>
    </location>
</feature>
<dbReference type="Gene3D" id="3.10.620.30">
    <property type="match status" value="1"/>
</dbReference>
<dbReference type="HOGENOM" id="CLU_1607744_0_0_5"/>
<dbReference type="Gene3D" id="2.60.40.2250">
    <property type="match status" value="1"/>
</dbReference>
<proteinExistence type="predicted"/>
<dbReference type="EMBL" id="AOLV01000033">
    <property type="protein sequence ID" value="EPX83119.1"/>
    <property type="molecule type" value="Genomic_DNA"/>
</dbReference>
<dbReference type="STRING" id="1123069.ruthe_02736"/>
<organism evidence="2 3">
    <name type="scientific">Rubellimicrobium thermophilum DSM 16684</name>
    <dbReference type="NCBI Taxonomy" id="1123069"/>
    <lineage>
        <taxon>Bacteria</taxon>
        <taxon>Pseudomonadati</taxon>
        <taxon>Pseudomonadota</taxon>
        <taxon>Alphaproteobacteria</taxon>
        <taxon>Rhodobacterales</taxon>
        <taxon>Roseobacteraceae</taxon>
        <taxon>Rubellimicrobium</taxon>
    </lineage>
</organism>
<gene>
    <name evidence="2" type="ORF">ruthe_02736</name>
</gene>
<accession>S9SA63</accession>
<reference evidence="2 3" key="1">
    <citation type="journal article" date="2013" name="Stand. Genomic Sci.">
        <title>Genome sequence of the reddish-pigmented Rubellimicrobium thermophilum type strain (DSM 16684(T)), a member of the Roseobacter clade.</title>
        <authorList>
            <person name="Fiebig A."/>
            <person name="Riedel T."/>
            <person name="Gronow S."/>
            <person name="Petersen J."/>
            <person name="Klenk H.P."/>
            <person name="Goker M."/>
        </authorList>
    </citation>
    <scope>NUCLEOTIDE SEQUENCE [LARGE SCALE GENOMIC DNA]</scope>
    <source>
        <strain evidence="2 3">DSM 16684</strain>
    </source>
</reference>
<dbReference type="RefSeq" id="WP_021098808.1">
    <property type="nucleotide sequence ID" value="NZ_KE557324.1"/>
</dbReference>
<name>S9SA63_9RHOB</name>
<evidence type="ECO:0000313" key="2">
    <source>
        <dbReference type="EMBL" id="EPX83119.1"/>
    </source>
</evidence>
<keyword evidence="3" id="KW-1185">Reference proteome</keyword>
<protein>
    <submittedName>
        <fullName evidence="2">Uncharacterized protein</fullName>
    </submittedName>
</protein>
<dbReference type="InterPro" id="IPR038765">
    <property type="entry name" value="Papain-like_cys_pep_sf"/>
</dbReference>
<dbReference type="SUPFAM" id="SSF54001">
    <property type="entry name" value="Cysteine proteinases"/>
    <property type="match status" value="1"/>
</dbReference>
<dbReference type="Proteomes" id="UP000015346">
    <property type="component" value="Unassembled WGS sequence"/>
</dbReference>
<evidence type="ECO:0000256" key="1">
    <source>
        <dbReference type="SAM" id="MobiDB-lite"/>
    </source>
</evidence>
<sequence length="181" mass="19829">MQIRIGFDIAVTVQGPVPGLLALWPHPDEAHRIAGPALRADPAVPIALHRDLHGNIRGRLVFPEGETRLRWEGLATDDRQPDPVVPDAVQHPVEDLPDEVLPYLMPSRYCESDLLAAEAWERFGAVRGGWARAQAICDHVHQAIRFDYKAASPGRSAASSRGRGPESAGTMPISCWPMRAP</sequence>
<comment type="caution">
    <text evidence="2">The sequence shown here is derived from an EMBL/GenBank/DDBJ whole genome shotgun (WGS) entry which is preliminary data.</text>
</comment>
<evidence type="ECO:0000313" key="3">
    <source>
        <dbReference type="Proteomes" id="UP000015346"/>
    </source>
</evidence>
<feature type="compositionally biased region" description="Low complexity" evidence="1">
    <location>
        <begin position="153"/>
        <end position="169"/>
    </location>
</feature>
<dbReference type="AlphaFoldDB" id="S9SA63"/>